<evidence type="ECO:0000313" key="3">
    <source>
        <dbReference type="Proteomes" id="UP000606193"/>
    </source>
</evidence>
<keyword evidence="3" id="KW-1185">Reference proteome</keyword>
<dbReference type="RefSeq" id="WP_022465972.1">
    <property type="nucleotide sequence ID" value="NZ_JACRSX010000043.1"/>
</dbReference>
<accession>A0ABR7N4Y6</accession>
<dbReference type="PANTHER" id="PTHR22916:SF3">
    <property type="entry name" value="UDP-GLCNAC:BETAGAL BETA-1,3-N-ACETYLGLUCOSAMINYLTRANSFERASE-LIKE PROTEIN 1"/>
    <property type="match status" value="1"/>
</dbReference>
<name>A0ABR7N4Y6_9FIRM</name>
<evidence type="ECO:0000313" key="2">
    <source>
        <dbReference type="EMBL" id="MBC8563685.1"/>
    </source>
</evidence>
<dbReference type="EMBL" id="JACRSX010000043">
    <property type="protein sequence ID" value="MBC8563685.1"/>
    <property type="molecule type" value="Genomic_DNA"/>
</dbReference>
<dbReference type="InterPro" id="IPR029044">
    <property type="entry name" value="Nucleotide-diphossugar_trans"/>
</dbReference>
<dbReference type="Proteomes" id="UP000606193">
    <property type="component" value="Unassembled WGS sequence"/>
</dbReference>
<dbReference type="CDD" id="cd00761">
    <property type="entry name" value="Glyco_tranf_GTA_type"/>
    <property type="match status" value="1"/>
</dbReference>
<sequence length="338" mass="39751">MKLLTVTIPCYNSQEYMEHAINSALIGGDDIEIIIVDDGSSDKTLEIARQYEEKYPTIVRAIHKENGGHGSAVNTGIDNAEGIYFKVLDSDDWLDAYSLQRVLQLLREMVNDGTGLDMVISNYVYEKPSVHKHKVMSYSIAIPKDKIITWRDFRHFRVSQNLLMHSIIYRTKLLRDCGLRLPEHTFYVDNLYAYNPLPYVKKIYYLDVNLYRYYIGRDDQSVNEAIMTKRIDQQIKVNKLMIDSYDLMNIKDFKLRKYMIKYLAMMLIVSSALLVNEGSPESLKKRDELWNYLRNKNIILYNIINRRRLGKVMQMKRKSGQKIIIHGYHIFNRIYGFN</sequence>
<feature type="domain" description="Glycosyltransferase 2-like" evidence="1">
    <location>
        <begin position="5"/>
        <end position="124"/>
    </location>
</feature>
<protein>
    <submittedName>
        <fullName evidence="2">Glycosyltransferase family 2 protein</fullName>
    </submittedName>
</protein>
<dbReference type="InterPro" id="IPR001173">
    <property type="entry name" value="Glyco_trans_2-like"/>
</dbReference>
<dbReference type="Pfam" id="PF00535">
    <property type="entry name" value="Glycos_transf_2"/>
    <property type="match status" value="1"/>
</dbReference>
<reference evidence="2 3" key="1">
    <citation type="submission" date="2020-08" db="EMBL/GenBank/DDBJ databases">
        <title>Genome public.</title>
        <authorList>
            <person name="Liu C."/>
            <person name="Sun Q."/>
        </authorList>
    </citation>
    <scope>NUCLEOTIDE SEQUENCE [LARGE SCALE GENOMIC DNA]</scope>
    <source>
        <strain evidence="2 3">NSJ-37</strain>
    </source>
</reference>
<comment type="caution">
    <text evidence="2">The sequence shown here is derived from an EMBL/GenBank/DDBJ whole genome shotgun (WGS) entry which is preliminary data.</text>
</comment>
<dbReference type="Gene3D" id="3.90.550.10">
    <property type="entry name" value="Spore Coat Polysaccharide Biosynthesis Protein SpsA, Chain A"/>
    <property type="match status" value="1"/>
</dbReference>
<evidence type="ECO:0000259" key="1">
    <source>
        <dbReference type="Pfam" id="PF00535"/>
    </source>
</evidence>
<gene>
    <name evidence="2" type="ORF">H8704_13880</name>
</gene>
<organism evidence="2 3">
    <name type="scientific">Jutongia huaianensis</name>
    <dbReference type="NCBI Taxonomy" id="2763668"/>
    <lineage>
        <taxon>Bacteria</taxon>
        <taxon>Bacillati</taxon>
        <taxon>Bacillota</taxon>
        <taxon>Clostridia</taxon>
        <taxon>Lachnospirales</taxon>
        <taxon>Lachnospiraceae</taxon>
        <taxon>Jutongia</taxon>
    </lineage>
</organism>
<proteinExistence type="predicted"/>
<dbReference type="PANTHER" id="PTHR22916">
    <property type="entry name" value="GLYCOSYLTRANSFERASE"/>
    <property type="match status" value="1"/>
</dbReference>
<dbReference type="SUPFAM" id="SSF53448">
    <property type="entry name" value="Nucleotide-diphospho-sugar transferases"/>
    <property type="match status" value="1"/>
</dbReference>